<sequence length="75" mass="7967">MTTPSSASQAKARAQGWQSFIISSRSGLLNFYIDGLCAVKVKAFAKRNHPPCGWFCVCGVSLGMRCARREGAGGA</sequence>
<dbReference type="AlphaFoldDB" id="Q72BA4"/>
<proteinExistence type="predicted"/>
<dbReference type="HOGENOM" id="CLU_2665206_0_0_7"/>
<evidence type="ECO:0000313" key="2">
    <source>
        <dbReference type="Proteomes" id="UP000002194"/>
    </source>
</evidence>
<dbReference type="KEGG" id="dvu:DVU_1732"/>
<accession>Q72BA4</accession>
<keyword evidence="2" id="KW-1185">Reference proteome</keyword>
<evidence type="ECO:0000313" key="1">
    <source>
        <dbReference type="EMBL" id="AAS96209.1"/>
    </source>
</evidence>
<gene>
    <name evidence="1" type="ordered locus">DVU_1732</name>
</gene>
<name>Q72BA4_NITV2</name>
<dbReference type="PaxDb" id="882-DVU_1732"/>
<reference evidence="1 2" key="1">
    <citation type="journal article" date="2004" name="Nat. Biotechnol.">
        <title>The genome sequence of the anaerobic, sulfate-reducing bacterium Desulfovibrio vulgaris Hildenborough.</title>
        <authorList>
            <person name="Heidelberg J.F."/>
            <person name="Seshadri R."/>
            <person name="Haveman S.A."/>
            <person name="Hemme C.L."/>
            <person name="Paulsen I.T."/>
            <person name="Kolonay J.F."/>
            <person name="Eisen J.A."/>
            <person name="Ward N."/>
            <person name="Methe B."/>
            <person name="Brinkac L.M."/>
            <person name="Daugherty S.C."/>
            <person name="Deboy R.T."/>
            <person name="Dodson R.J."/>
            <person name="Durkin A.S."/>
            <person name="Madupu R."/>
            <person name="Nelson W.C."/>
            <person name="Sullivan S.A."/>
            <person name="Fouts D."/>
            <person name="Haft D.H."/>
            <person name="Selengut J."/>
            <person name="Peterson J.D."/>
            <person name="Davidsen T.M."/>
            <person name="Zafar N."/>
            <person name="Zhou L."/>
            <person name="Radune D."/>
            <person name="Dimitrov G."/>
            <person name="Hance M."/>
            <person name="Tran K."/>
            <person name="Khouri H."/>
            <person name="Gill J."/>
            <person name="Utterback T.R."/>
            <person name="Feldblyum T.V."/>
            <person name="Wall J.D."/>
            <person name="Voordouw G."/>
            <person name="Fraser C.M."/>
        </authorList>
    </citation>
    <scope>NUCLEOTIDE SEQUENCE [LARGE SCALE GENOMIC DNA]</scope>
    <source>
        <strain evidence="2">ATCC 29579 / DSM 644 / NCIMB 8303 / VKM B-1760 / Hildenborough</strain>
    </source>
</reference>
<organism evidence="1 2">
    <name type="scientific">Nitratidesulfovibrio vulgaris (strain ATCC 29579 / DSM 644 / CCUG 34227 / NCIMB 8303 / VKM B-1760 / Hildenborough)</name>
    <name type="common">Desulfovibrio vulgaris</name>
    <dbReference type="NCBI Taxonomy" id="882"/>
    <lineage>
        <taxon>Bacteria</taxon>
        <taxon>Pseudomonadati</taxon>
        <taxon>Thermodesulfobacteriota</taxon>
        <taxon>Desulfovibrionia</taxon>
        <taxon>Desulfovibrionales</taxon>
        <taxon>Desulfovibrionaceae</taxon>
        <taxon>Nitratidesulfovibrio</taxon>
    </lineage>
</organism>
<protein>
    <submittedName>
        <fullName evidence="1">Uncharacterized protein</fullName>
    </submittedName>
</protein>
<dbReference type="EMBL" id="AE017285">
    <property type="protein sequence ID" value="AAS96209.1"/>
    <property type="molecule type" value="Genomic_DNA"/>
</dbReference>
<dbReference type="Proteomes" id="UP000002194">
    <property type="component" value="Chromosome"/>
</dbReference>
<dbReference type="EnsemblBacteria" id="AAS96209">
    <property type="protein sequence ID" value="AAS96209"/>
    <property type="gene ID" value="DVU_1732"/>
</dbReference>